<protein>
    <submittedName>
        <fullName evidence="2">Uncharacterized protein</fullName>
    </submittedName>
</protein>
<sequence>MKIRSLAVLAILLPAAASALTVFKDLSEHAQASWSGANDFLDLAYSGHNRDHRHVYDHTASITKQQGQSAWELAKQPGTEAIYMIKPRKSKDSVYVVTKVPGTHPLASGWDLTTDNPSKDAFLFWRVKKTTPELLGYEVRAVGAAFPHRYSIEQIFARARA</sequence>
<feature type="chain" id="PRO_5020846825" evidence="1">
    <location>
        <begin position="20"/>
        <end position="161"/>
    </location>
</feature>
<keyword evidence="3" id="KW-1185">Reference proteome</keyword>
<dbReference type="OrthoDB" id="2552319at2759"/>
<keyword evidence="1" id="KW-0732">Signal</keyword>
<evidence type="ECO:0000313" key="2">
    <source>
        <dbReference type="EMBL" id="TKY86274.1"/>
    </source>
</evidence>
<reference evidence="2 3" key="1">
    <citation type="submission" date="2019-05" db="EMBL/GenBank/DDBJ databases">
        <title>Sporisorium graminicola CBS 10092 draft sequencing and annotation.</title>
        <authorList>
            <person name="Solano-Gonzalez S."/>
            <person name="Caddick M.X."/>
            <person name="Darby A."/>
        </authorList>
    </citation>
    <scope>NUCLEOTIDE SEQUENCE [LARGE SCALE GENOMIC DNA]</scope>
    <source>
        <strain evidence="2 3">CBS 10092</strain>
    </source>
</reference>
<dbReference type="EMBL" id="SRRM01000018">
    <property type="protein sequence ID" value="TKY86274.1"/>
    <property type="molecule type" value="Genomic_DNA"/>
</dbReference>
<dbReference type="RefSeq" id="XP_029738259.1">
    <property type="nucleotide sequence ID" value="XM_029885693.1"/>
</dbReference>
<dbReference type="AlphaFoldDB" id="A0A4U7KPK3"/>
<evidence type="ECO:0000256" key="1">
    <source>
        <dbReference type="SAM" id="SignalP"/>
    </source>
</evidence>
<name>A0A4U7KPK3_9BASI</name>
<dbReference type="GeneID" id="40727994"/>
<comment type="caution">
    <text evidence="2">The sequence shown here is derived from an EMBL/GenBank/DDBJ whole genome shotgun (WGS) entry which is preliminary data.</text>
</comment>
<feature type="signal peptide" evidence="1">
    <location>
        <begin position="1"/>
        <end position="19"/>
    </location>
</feature>
<accession>A0A4U7KPK3</accession>
<gene>
    <name evidence="2" type="ORF">EX895_005099</name>
</gene>
<organism evidence="2 3">
    <name type="scientific">Sporisorium graminicola</name>
    <dbReference type="NCBI Taxonomy" id="280036"/>
    <lineage>
        <taxon>Eukaryota</taxon>
        <taxon>Fungi</taxon>
        <taxon>Dikarya</taxon>
        <taxon>Basidiomycota</taxon>
        <taxon>Ustilaginomycotina</taxon>
        <taxon>Ustilaginomycetes</taxon>
        <taxon>Ustilaginales</taxon>
        <taxon>Ustilaginaceae</taxon>
        <taxon>Sporisorium</taxon>
    </lineage>
</organism>
<dbReference type="KEGG" id="sgra:EX895_005099"/>
<proteinExistence type="predicted"/>
<dbReference type="Proteomes" id="UP000306050">
    <property type="component" value="Chromosome SGRAM_5"/>
</dbReference>
<evidence type="ECO:0000313" key="3">
    <source>
        <dbReference type="Proteomes" id="UP000306050"/>
    </source>
</evidence>